<comment type="caution">
    <text evidence="4">The sequence shown here is derived from an EMBL/GenBank/DDBJ whole genome shotgun (WGS) entry which is preliminary data.</text>
</comment>
<comment type="similarity">
    <text evidence="2">Belongs to the bacterial solute-binding protein 5 family.</text>
</comment>
<dbReference type="PIRSF" id="PIRSF002741">
    <property type="entry name" value="MppA"/>
    <property type="match status" value="1"/>
</dbReference>
<organism evidence="4 5">
    <name type="scientific">Roseomonas gilardii</name>
    <dbReference type="NCBI Taxonomy" id="257708"/>
    <lineage>
        <taxon>Bacteria</taxon>
        <taxon>Pseudomonadati</taxon>
        <taxon>Pseudomonadota</taxon>
        <taxon>Alphaproteobacteria</taxon>
        <taxon>Acetobacterales</taxon>
        <taxon>Roseomonadaceae</taxon>
        <taxon>Roseomonas</taxon>
    </lineage>
</organism>
<dbReference type="Pfam" id="PF00496">
    <property type="entry name" value="SBP_bac_5"/>
    <property type="match status" value="1"/>
</dbReference>
<reference evidence="4 5" key="1">
    <citation type="journal article" date="2019" name="Microb. Pathog.">
        <title>Comparison of VITEK 2, MALDI-TOF MS, 16S rRNA gene sequencing, and whole-genome sequencing for identification of Roseomonas mucosa.</title>
        <authorList>
            <person name="Rudolph W.W."/>
            <person name="Gunzer F."/>
            <person name="Trauth M."/>
            <person name="Bunk B."/>
            <person name="Bigge R."/>
            <person name="Schrottner P."/>
        </authorList>
    </citation>
    <scope>NUCLEOTIDE SEQUENCE [LARGE SCALE GENOMIC DNA]</scope>
    <source>
        <strain evidence="4 5">DSM 103800</strain>
    </source>
</reference>
<dbReference type="Gene3D" id="3.10.105.10">
    <property type="entry name" value="Dipeptide-binding Protein, Domain 3"/>
    <property type="match status" value="1"/>
</dbReference>
<dbReference type="InterPro" id="IPR030678">
    <property type="entry name" value="Peptide/Ni-bd"/>
</dbReference>
<keyword evidence="5" id="KW-1185">Reference proteome</keyword>
<dbReference type="Gene3D" id="3.40.190.10">
    <property type="entry name" value="Periplasmic binding protein-like II"/>
    <property type="match status" value="1"/>
</dbReference>
<dbReference type="InterPro" id="IPR039424">
    <property type="entry name" value="SBP_5"/>
</dbReference>
<dbReference type="CDD" id="cd08495">
    <property type="entry name" value="PBP2_NikA_DppA_OppA_like_8"/>
    <property type="match status" value="1"/>
</dbReference>
<evidence type="ECO:0000259" key="3">
    <source>
        <dbReference type="Pfam" id="PF00496"/>
    </source>
</evidence>
<accession>A0ABU3MLC1</accession>
<evidence type="ECO:0000256" key="2">
    <source>
        <dbReference type="ARBA" id="ARBA00005695"/>
    </source>
</evidence>
<dbReference type="SUPFAM" id="SSF53850">
    <property type="entry name" value="Periplasmic binding protein-like II"/>
    <property type="match status" value="1"/>
</dbReference>
<sequence length="539" mass="60280">MTVPSLRLGATRLCATRFGVTLGLMTTLLGTVAPASAESVLRVAMTAGDIPLTAGMPDQGFEGWRFVGYNLYDSLILWDLSKGDKIADIKPGLATEWYIDPNNSRRWIFTLRKGVKFHDGSDFNAKSVVWNMERMTKEGAPQFNAQQFAFARSYLTNFAGVEQIDDYTVAFTTKQPDSIFPYNLSFLMMVSPARAEELKNDANAFAKNPSGTGPYRFSRMVPGERLELVANKEYWDKARVPKQDRLVLLPMPEASTRTASLLSGQVDWIEAPAPDTIPRLKSSGMQVITNAYPHNWAYQLNFVDKPFNDIRVRQAANYALNRDDMVEMLGGVALPGYATVPPSTAYYGKPVKYEYNPDKAKALLKEAGCVPCNVTFAISTSGSGQMQPLPMNELVKAQLEEVGFKVNLQVMDWNALLQVGREGVDKHHDINGINITRATQDPFNGMFRFIMKSQWSPAGSNWGHFEDPQVDQLVAEAMNTFDPEKRLPILTQVHERMNEQAVMIWVAHDLNPRALSPKVKGFVQAQSWFQDLTQVTVQP</sequence>
<name>A0ABU3MLC1_9PROT</name>
<dbReference type="EMBL" id="JAVVDO010000064">
    <property type="protein sequence ID" value="MDT8333616.1"/>
    <property type="molecule type" value="Genomic_DNA"/>
</dbReference>
<dbReference type="Proteomes" id="UP001258945">
    <property type="component" value="Unassembled WGS sequence"/>
</dbReference>
<gene>
    <name evidence="4" type="ORF">RQ831_21410</name>
</gene>
<protein>
    <submittedName>
        <fullName evidence="4">ABC transporter substrate-binding protein</fullName>
    </submittedName>
</protein>
<comment type="subcellular location">
    <subcellularLocation>
        <location evidence="1">Periplasm</location>
    </subcellularLocation>
</comment>
<feature type="domain" description="Solute-binding protein family 5" evidence="3">
    <location>
        <begin position="89"/>
        <end position="449"/>
    </location>
</feature>
<dbReference type="PANTHER" id="PTHR30290:SF83">
    <property type="entry name" value="ABC TRANSPORTER SUBSTRATE-BINDING PROTEIN"/>
    <property type="match status" value="1"/>
</dbReference>
<dbReference type="InterPro" id="IPR000914">
    <property type="entry name" value="SBP_5_dom"/>
</dbReference>
<dbReference type="RefSeq" id="WP_314285145.1">
    <property type="nucleotide sequence ID" value="NZ_JAVVDO010000064.1"/>
</dbReference>
<dbReference type="PANTHER" id="PTHR30290">
    <property type="entry name" value="PERIPLASMIC BINDING COMPONENT OF ABC TRANSPORTER"/>
    <property type="match status" value="1"/>
</dbReference>
<evidence type="ECO:0000313" key="5">
    <source>
        <dbReference type="Proteomes" id="UP001258945"/>
    </source>
</evidence>
<evidence type="ECO:0000313" key="4">
    <source>
        <dbReference type="EMBL" id="MDT8333616.1"/>
    </source>
</evidence>
<evidence type="ECO:0000256" key="1">
    <source>
        <dbReference type="ARBA" id="ARBA00004418"/>
    </source>
</evidence>
<dbReference type="Gene3D" id="3.90.76.10">
    <property type="entry name" value="Dipeptide-binding Protein, Domain 1"/>
    <property type="match status" value="1"/>
</dbReference>
<proteinExistence type="inferred from homology"/>